<feature type="compositionally biased region" description="Basic and acidic residues" evidence="2">
    <location>
        <begin position="435"/>
        <end position="449"/>
    </location>
</feature>
<feature type="compositionally biased region" description="Basic and acidic residues" evidence="2">
    <location>
        <begin position="366"/>
        <end position="382"/>
    </location>
</feature>
<dbReference type="InterPro" id="IPR002110">
    <property type="entry name" value="Ankyrin_rpt"/>
</dbReference>
<dbReference type="PANTHER" id="PTHR46224:SF64">
    <property type="entry name" value="IQ MOTIF AND ANKYRIN REPEAT DOMAIN-CONTAINING PROTEIN 1"/>
    <property type="match status" value="1"/>
</dbReference>
<evidence type="ECO:0000313" key="3">
    <source>
        <dbReference type="EMBL" id="KAK8064258.1"/>
    </source>
</evidence>
<evidence type="ECO:0008006" key="5">
    <source>
        <dbReference type="Google" id="ProtNLM"/>
    </source>
</evidence>
<feature type="region of interest" description="Disordered" evidence="2">
    <location>
        <begin position="366"/>
        <end position="451"/>
    </location>
</feature>
<evidence type="ECO:0000256" key="1">
    <source>
        <dbReference type="PROSITE-ProRule" id="PRU00023"/>
    </source>
</evidence>
<dbReference type="EMBL" id="JAQQWM010000005">
    <property type="protein sequence ID" value="KAK8064258.1"/>
    <property type="molecule type" value="Genomic_DNA"/>
</dbReference>
<protein>
    <recommendedName>
        <fullName evidence="5">F-box domain-containing protein</fullName>
    </recommendedName>
</protein>
<evidence type="ECO:0000313" key="4">
    <source>
        <dbReference type="Proteomes" id="UP001446871"/>
    </source>
</evidence>
<dbReference type="PROSITE" id="PS50297">
    <property type="entry name" value="ANK_REP_REGION"/>
    <property type="match status" value="2"/>
</dbReference>
<dbReference type="InterPro" id="IPR051616">
    <property type="entry name" value="Cul2-RING_E3_ligase_SR"/>
</dbReference>
<dbReference type="PROSITE" id="PS50088">
    <property type="entry name" value="ANK_REPEAT"/>
    <property type="match status" value="2"/>
</dbReference>
<keyword evidence="4" id="KW-1185">Reference proteome</keyword>
<name>A0ABR1UZ90_9PEZI</name>
<feature type="repeat" description="ANK" evidence="1">
    <location>
        <begin position="1148"/>
        <end position="1176"/>
    </location>
</feature>
<dbReference type="SMART" id="SM00248">
    <property type="entry name" value="ANK"/>
    <property type="match status" value="3"/>
</dbReference>
<organism evidence="3 4">
    <name type="scientific">Apiospora saccharicola</name>
    <dbReference type="NCBI Taxonomy" id="335842"/>
    <lineage>
        <taxon>Eukaryota</taxon>
        <taxon>Fungi</taxon>
        <taxon>Dikarya</taxon>
        <taxon>Ascomycota</taxon>
        <taxon>Pezizomycotina</taxon>
        <taxon>Sordariomycetes</taxon>
        <taxon>Xylariomycetidae</taxon>
        <taxon>Amphisphaeriales</taxon>
        <taxon>Apiosporaceae</taxon>
        <taxon>Apiospora</taxon>
    </lineage>
</organism>
<evidence type="ECO:0000256" key="2">
    <source>
        <dbReference type="SAM" id="MobiDB-lite"/>
    </source>
</evidence>
<feature type="repeat" description="ANK" evidence="1">
    <location>
        <begin position="1180"/>
        <end position="1209"/>
    </location>
</feature>
<dbReference type="Proteomes" id="UP001446871">
    <property type="component" value="Unassembled WGS sequence"/>
</dbReference>
<gene>
    <name evidence="3" type="ORF">PG996_008910</name>
</gene>
<dbReference type="SUPFAM" id="SSF48403">
    <property type="entry name" value="Ankyrin repeat"/>
    <property type="match status" value="1"/>
</dbReference>
<dbReference type="PANTHER" id="PTHR46224">
    <property type="entry name" value="ANKYRIN REPEAT FAMILY PROTEIN"/>
    <property type="match status" value="1"/>
</dbReference>
<accession>A0ABR1UZ90</accession>
<reference evidence="3 4" key="1">
    <citation type="submission" date="2023-01" db="EMBL/GenBank/DDBJ databases">
        <title>Analysis of 21 Apiospora genomes using comparative genomics revels a genus with tremendous synthesis potential of carbohydrate active enzymes and secondary metabolites.</title>
        <authorList>
            <person name="Sorensen T."/>
        </authorList>
    </citation>
    <scope>NUCLEOTIDE SEQUENCE [LARGE SCALE GENOMIC DNA]</scope>
    <source>
        <strain evidence="3 4">CBS 83171</strain>
    </source>
</reference>
<comment type="caution">
    <text evidence="3">The sequence shown here is derived from an EMBL/GenBank/DDBJ whole genome shotgun (WGS) entry which is preliminary data.</text>
</comment>
<keyword evidence="1" id="KW-0040">ANK repeat</keyword>
<sequence length="1280" mass="142180">MPEDQRDEASKALGAMKLASETVRNAISSAITVANDQILTVAVPGTIINYRSLLTVPKSEFLYKVDENIKPPLSVRVAEARLVDGMISLSKFTAGKTGKSVARSYLSTLDLMVPVKASVSGAVGSDPSVVTDQQLKTVRDRYTKAMEYLKSPDDSHGSSGRSKLETYVMKQEAWSMEMEKYTRAQNEYLAAVKPPSSASTKQIKEARDLYLEWIQEHGRDFKYTIQTKYMDWVVHGYKFMIDFNFGIVDISSGMKRIENSKEAFRNLTLLADGNVSEYSSVILTPSHWATIVRDKVLNWEQRNNKPTVAEIRAELRRLRNILASHEVLLKGVDEKAFFPIIADQKGEGDANLRRAYAEVYIDIDDNNKIRGNRPEPTSRAKFMDQYPPVLQDSGSAKPQGVDQVSASDSDPGYESGSKSDSNPNTKGKPKANKKTQPDVDPKLDVKSKPNDPFQRLVDEQAKWTESCLDRNRATARSDSDTHLKEAKLWLEKKIGVLKTDIKRLEDQVGGESGKLMPMQVVDERGVSITDEEARVNPAFEVKSVSKEADQWTRISCKASRTSDNKESWTSDSASAIAAKVGWGLFSASGGGSHTRSSAKAMSSMSNLDVEITRDCMVVEIDRPWLHAELFNDAELDSGKFEISPGPKELKRLYENDQTLSGPHQQFSSYPTAFVVAADVELSFSGDTTQLESAVSASNTAANLSVGYGPFAISGSHKQSDSHAKSKMESTATGCKISIQAPQIVGLYTNRGANAPLELYACMCACALQFHVSDQNARTNTPPNVPPISLTHTPSRRIRQAQSPDTMHLLDFPPELAGRVFEFIACTRELKRVMRLRIVSRMFKHYIDDVIFRLKLLHRVPKSPPPEWILVPRREPTHTEWCSLVFQYLAYHTWIETEPNSLLGRIRRVAVFISEQCGNTDRPAVMARLAWLCRLAATNENGPGINWMLFWSDDPDEVRNHESRWLAQCSEVELQDDLCVAAAYLGCRPYIETVISQSRLLCPWGHTSQVESKVFGRTYDAAVMSGNLSMMRLVLSSSPSYVPGGPLHRNVRRTTLELAAIFGHMEAHEFALGSEPDSMRKSIEHVVQELRYPHQYKQAISILGNDSSERIELLSRKARHGHTDMVRYMLNQGLSPNHEHGKEEGPFCRPYKPLIQAVEKGNLDIVHLLLERGADPNWFHPTNTPLMVAARLNRLDIAIVLLLAGADVDVGCPPPIVLAVLKEDMDMFRLLRGRGGARLDTPETGGLGDGACSAARAGLYGGGPRAGGRRERCGAAPVRAV</sequence>
<feature type="compositionally biased region" description="Polar residues" evidence="2">
    <location>
        <begin position="392"/>
        <end position="408"/>
    </location>
</feature>
<dbReference type="InterPro" id="IPR036770">
    <property type="entry name" value="Ankyrin_rpt-contain_sf"/>
</dbReference>
<proteinExistence type="predicted"/>
<dbReference type="Gene3D" id="1.25.40.20">
    <property type="entry name" value="Ankyrin repeat-containing domain"/>
    <property type="match status" value="1"/>
</dbReference>
<dbReference type="Pfam" id="PF12796">
    <property type="entry name" value="Ank_2"/>
    <property type="match status" value="1"/>
</dbReference>
<feature type="compositionally biased region" description="Polar residues" evidence="2">
    <location>
        <begin position="416"/>
        <end position="425"/>
    </location>
</feature>